<evidence type="ECO:0008006" key="5">
    <source>
        <dbReference type="Google" id="ProtNLM"/>
    </source>
</evidence>
<feature type="compositionally biased region" description="Basic and acidic residues" evidence="1">
    <location>
        <begin position="478"/>
        <end position="496"/>
    </location>
</feature>
<dbReference type="RefSeq" id="WP_145710766.1">
    <property type="nucleotide sequence ID" value="NZ_BAAAFY010000001.1"/>
</dbReference>
<reference evidence="3 4" key="1">
    <citation type="journal article" date="2013" name="Stand. Genomic Sci.">
        <title>Genomic Encyclopedia of Type Strains, Phase I: The one thousand microbial genomes (KMG-I) project.</title>
        <authorList>
            <person name="Kyrpides N.C."/>
            <person name="Woyke T."/>
            <person name="Eisen J.A."/>
            <person name="Garrity G."/>
            <person name="Lilburn T.G."/>
            <person name="Beck B.J."/>
            <person name="Whitman W.B."/>
            <person name="Hugenholtz P."/>
            <person name="Klenk H.P."/>
        </authorList>
    </citation>
    <scope>NUCLEOTIDE SEQUENCE [LARGE SCALE GENOMIC DNA]</scope>
    <source>
        <strain evidence="3 4">DSM 13484</strain>
    </source>
</reference>
<name>A0A562TDN1_CHIJA</name>
<evidence type="ECO:0000256" key="1">
    <source>
        <dbReference type="SAM" id="MobiDB-lite"/>
    </source>
</evidence>
<dbReference type="AlphaFoldDB" id="A0A562TDN1"/>
<keyword evidence="2" id="KW-1133">Transmembrane helix</keyword>
<feature type="region of interest" description="Disordered" evidence="1">
    <location>
        <begin position="465"/>
        <end position="496"/>
    </location>
</feature>
<evidence type="ECO:0000256" key="2">
    <source>
        <dbReference type="SAM" id="Phobius"/>
    </source>
</evidence>
<organism evidence="3 4">
    <name type="scientific">Chitinophaga japonensis</name>
    <name type="common">Flexibacter japonensis</name>
    <dbReference type="NCBI Taxonomy" id="104662"/>
    <lineage>
        <taxon>Bacteria</taxon>
        <taxon>Pseudomonadati</taxon>
        <taxon>Bacteroidota</taxon>
        <taxon>Chitinophagia</taxon>
        <taxon>Chitinophagales</taxon>
        <taxon>Chitinophagaceae</taxon>
        <taxon>Chitinophaga</taxon>
    </lineage>
</organism>
<evidence type="ECO:0000313" key="3">
    <source>
        <dbReference type="EMBL" id="TWI91622.1"/>
    </source>
</evidence>
<dbReference type="Proteomes" id="UP000316778">
    <property type="component" value="Unassembled WGS sequence"/>
</dbReference>
<keyword evidence="2" id="KW-0812">Transmembrane</keyword>
<feature type="transmembrane region" description="Helical" evidence="2">
    <location>
        <begin position="20"/>
        <end position="41"/>
    </location>
</feature>
<evidence type="ECO:0000313" key="4">
    <source>
        <dbReference type="Proteomes" id="UP000316778"/>
    </source>
</evidence>
<keyword evidence="4" id="KW-1185">Reference proteome</keyword>
<sequence length="726" mass="81329">MVEQQAAHMIHTLRRQWQHAMLVTRLLIALGVALVAGVLLYRVQGSLWWMLPIGAGSLLALLLPRRAWRIRLADAVRYLNTTIPAMEESSGLLLKPPHSLGLLEQLQVRRIAPVLQEMSLPRPYRRQLRTAAWFFVGAVAVSIALLQWRPPFPARYAPGRQGTEQAGRRPSLPPAIAAATITITPPAYTRKTPRSQQPLDLEVEEGAHLHWQLRTSRPLRSLQLLLNDSVRLPLQANAGDSTQWSGAYTVHRPGFYQVLLEGQASELYKLAVLKDRPPLITVQSPPSYTVIDYGQPQQVTVKVRLADDYGITAAGIQATVASGSGEAVKFKEQPLPFAAAFNGTRTQYALEKTIRLPVLGMQPGSELYFYVQAQDNHGQHSRSGVYMVVLPDTAQLMELEGLANSVTVKPEYFRSQRQIIIETEQLIRARDTLPEKTFKNRGNELGIDQRLLRLRYGRFLGEESETNIGDDRAEAEEEHDHDHDHDHAAETAGDARDFNNADKIIEQFSHRHDIAEDATFFDPETKRRLKAVLTEMWNAELHLRTFRPQEALPYEYKALRLLKDLQQRSRAYVAKTSIKTAPLKPEKRLSGELGKIIVPVAQHSYVQASAHLQQLGYALSVLETLQNGGAVTDPVSLQVLQQAAQQLSARATDAPARYLSSLQALRRVLAALQQQEAPLPADITTAAQTIYSLLPPPEPWPQADGRDTGIHLSQQYFMNLYQSPKE</sequence>
<feature type="transmembrane region" description="Helical" evidence="2">
    <location>
        <begin position="47"/>
        <end position="63"/>
    </location>
</feature>
<dbReference type="EMBL" id="VLLG01000002">
    <property type="protein sequence ID" value="TWI91622.1"/>
    <property type="molecule type" value="Genomic_DNA"/>
</dbReference>
<protein>
    <recommendedName>
        <fullName evidence="5">DUF4175 family protein</fullName>
    </recommendedName>
</protein>
<dbReference type="OrthoDB" id="780137at2"/>
<accession>A0A562TDN1</accession>
<gene>
    <name evidence="3" type="ORF">LX66_0997</name>
</gene>
<keyword evidence="2" id="KW-0472">Membrane</keyword>
<feature type="transmembrane region" description="Helical" evidence="2">
    <location>
        <begin position="128"/>
        <end position="148"/>
    </location>
</feature>
<proteinExistence type="predicted"/>
<comment type="caution">
    <text evidence="3">The sequence shown here is derived from an EMBL/GenBank/DDBJ whole genome shotgun (WGS) entry which is preliminary data.</text>
</comment>